<evidence type="ECO:0000313" key="1">
    <source>
        <dbReference type="EMBL" id="AKG46186.1"/>
    </source>
</evidence>
<proteinExistence type="predicted"/>
<dbReference type="GO" id="GO:0003677">
    <property type="term" value="F:DNA binding"/>
    <property type="evidence" value="ECO:0007669"/>
    <property type="project" value="InterPro"/>
</dbReference>
<protein>
    <submittedName>
        <fullName evidence="1">Toxin-antitoxin system, toxin component, RelE family</fullName>
    </submittedName>
</protein>
<dbReference type="Gene3D" id="1.10.260.40">
    <property type="entry name" value="lambda repressor-like DNA-binding domains"/>
    <property type="match status" value="1"/>
</dbReference>
<organism evidence="1 2">
    <name type="scientific">Streptomyces xiamenensis</name>
    <dbReference type="NCBI Taxonomy" id="408015"/>
    <lineage>
        <taxon>Bacteria</taxon>
        <taxon>Bacillati</taxon>
        <taxon>Actinomycetota</taxon>
        <taxon>Actinomycetes</taxon>
        <taxon>Kitasatosporales</taxon>
        <taxon>Streptomycetaceae</taxon>
        <taxon>Streptomyces</taxon>
    </lineage>
</organism>
<dbReference type="InterPro" id="IPR010982">
    <property type="entry name" value="Lambda_DNA-bd_dom_sf"/>
</dbReference>
<evidence type="ECO:0000313" key="2">
    <source>
        <dbReference type="Proteomes" id="UP000034034"/>
    </source>
</evidence>
<gene>
    <name evidence="1" type="ORF">SXIM_48020</name>
</gene>
<dbReference type="CDD" id="cd00093">
    <property type="entry name" value="HTH_XRE"/>
    <property type="match status" value="1"/>
</dbReference>
<dbReference type="EMBL" id="CP009922">
    <property type="protein sequence ID" value="AKG46186.1"/>
    <property type="molecule type" value="Genomic_DNA"/>
</dbReference>
<dbReference type="Pfam" id="PF05973">
    <property type="entry name" value="Gp49"/>
    <property type="match status" value="1"/>
</dbReference>
<dbReference type="RefSeq" id="WP_324604816.1">
    <property type="nucleotide sequence ID" value="NZ_CBDRAA010000037.1"/>
</dbReference>
<dbReference type="InterPro" id="IPR001387">
    <property type="entry name" value="Cro/C1-type_HTH"/>
</dbReference>
<dbReference type="InterPro" id="IPR009241">
    <property type="entry name" value="HigB-like"/>
</dbReference>
<dbReference type="KEGG" id="sxi:SXIM_48020"/>
<dbReference type="Proteomes" id="UP000034034">
    <property type="component" value="Chromosome"/>
</dbReference>
<name>A0A0F7CQC8_9ACTN</name>
<keyword evidence="2" id="KW-1185">Reference proteome</keyword>
<dbReference type="SUPFAM" id="SSF47413">
    <property type="entry name" value="lambda repressor-like DNA-binding domains"/>
    <property type="match status" value="1"/>
</dbReference>
<accession>A0A0F7CQC8</accession>
<reference evidence="1" key="1">
    <citation type="submission" date="2019-08" db="EMBL/GenBank/DDBJ databases">
        <title>Complete genome sequence of a mangrove-derived Streptomyces xiamenensis.</title>
        <authorList>
            <person name="Xu J."/>
        </authorList>
    </citation>
    <scope>NUCLEOTIDE SEQUENCE</scope>
    <source>
        <strain evidence="1">318</strain>
    </source>
</reference>
<dbReference type="PATRIC" id="fig|408015.6.peg.4861"/>
<dbReference type="AlphaFoldDB" id="A0A0F7CQC8"/>
<dbReference type="HOGENOM" id="CLU_1214276_0_0_11"/>
<sequence>MAKRWDFELEPEVLEWVHALPPSQHRVVERQADRLADAPTALGDPYTRHLGGSLRELRFVLGNEPVRLTYWLAPGRRIVFLTVFRRARLREEDQIRRARQKQKECGTEHPRSRRSVIAWTRTDAGGGRGYHGSWRIPDEHRADPAYVEAGAAVALGQAVYDRRTQLGLSPAELAVRAGLSEADIECIEGGAIAPAVSSLRTLTTALDARLDLRIVSDMTTVEFITRAV</sequence>